<dbReference type="PRINTS" id="PR01415">
    <property type="entry name" value="ANKYRIN"/>
</dbReference>
<protein>
    <recommendedName>
        <fullName evidence="6">Ankyrin repeat domain-containing protein 16-like</fullName>
    </recommendedName>
</protein>
<name>A0AAN9ZA15_9ORTH</name>
<evidence type="ECO:0000313" key="4">
    <source>
        <dbReference type="EMBL" id="KAK7867420.1"/>
    </source>
</evidence>
<dbReference type="AlphaFoldDB" id="A0AAN9ZA15"/>
<dbReference type="PANTHER" id="PTHR24173">
    <property type="entry name" value="ANKYRIN REPEAT CONTAINING"/>
    <property type="match status" value="1"/>
</dbReference>
<dbReference type="PROSITE" id="PS50297">
    <property type="entry name" value="ANK_REP_REGION"/>
    <property type="match status" value="5"/>
</dbReference>
<dbReference type="Pfam" id="PF00023">
    <property type="entry name" value="Ank"/>
    <property type="match status" value="3"/>
</dbReference>
<dbReference type="SMART" id="SM00248">
    <property type="entry name" value="ANK"/>
    <property type="match status" value="8"/>
</dbReference>
<dbReference type="PANTHER" id="PTHR24173:SF74">
    <property type="entry name" value="ANKYRIN REPEAT DOMAIN-CONTAINING PROTEIN 16"/>
    <property type="match status" value="1"/>
</dbReference>
<dbReference type="PROSITE" id="PS50088">
    <property type="entry name" value="ANK_REPEAT"/>
    <property type="match status" value="6"/>
</dbReference>
<sequence length="359" mass="39442">MANMPSETQTTDVLLKAVGRQDEQAVRQILANMRQNKTQWSEIRFRKTGDTALHVAARTSSMSIVRMLVEFCHSNEDERTNCETCHRLIEVGNNMGKRCLHEAAQICCVPIVEYLLRQGACVDPLKAADWTPLMLACCKGGLSASDSVRLLLENGANPLLKNKDGWTSLHLATRTGWVDTVRLLLQYNSEIVASPSCNGRTPLHIASLHGHTVVVEELLKAGSPVDPVDSCGLTPLHEAVRGGHIPIICILEQQGANIRKIDAMGLSCLHFAAQTGRSKVIEFLMVEYCMYVDQPSEIDKLTALHCAVRAGQTNCVKTLLSFGAQPDKRDAKGRTAQDFCSGYTSEEIENLLLSRMGSL</sequence>
<keyword evidence="5" id="KW-1185">Reference proteome</keyword>
<feature type="repeat" description="ANK" evidence="3">
    <location>
        <begin position="231"/>
        <end position="263"/>
    </location>
</feature>
<evidence type="ECO:0000313" key="5">
    <source>
        <dbReference type="Proteomes" id="UP001378592"/>
    </source>
</evidence>
<organism evidence="4 5">
    <name type="scientific">Gryllus longicercus</name>
    <dbReference type="NCBI Taxonomy" id="2509291"/>
    <lineage>
        <taxon>Eukaryota</taxon>
        <taxon>Metazoa</taxon>
        <taxon>Ecdysozoa</taxon>
        <taxon>Arthropoda</taxon>
        <taxon>Hexapoda</taxon>
        <taxon>Insecta</taxon>
        <taxon>Pterygota</taxon>
        <taxon>Neoptera</taxon>
        <taxon>Polyneoptera</taxon>
        <taxon>Orthoptera</taxon>
        <taxon>Ensifera</taxon>
        <taxon>Gryllidea</taxon>
        <taxon>Grylloidea</taxon>
        <taxon>Gryllidae</taxon>
        <taxon>Gryllinae</taxon>
        <taxon>Gryllus</taxon>
    </lineage>
</organism>
<comment type="caution">
    <text evidence="4">The sequence shown here is derived from an EMBL/GenBank/DDBJ whole genome shotgun (WGS) entry which is preliminary data.</text>
</comment>
<keyword evidence="2 3" id="KW-0040">ANK repeat</keyword>
<feature type="repeat" description="ANK" evidence="3">
    <location>
        <begin position="128"/>
        <end position="163"/>
    </location>
</feature>
<gene>
    <name evidence="4" type="ORF">R5R35_003844</name>
</gene>
<dbReference type="Gene3D" id="1.25.40.20">
    <property type="entry name" value="Ankyrin repeat-containing domain"/>
    <property type="match status" value="4"/>
</dbReference>
<dbReference type="Proteomes" id="UP001378592">
    <property type="component" value="Unassembled WGS sequence"/>
</dbReference>
<feature type="repeat" description="ANK" evidence="3">
    <location>
        <begin position="198"/>
        <end position="230"/>
    </location>
</feature>
<evidence type="ECO:0008006" key="6">
    <source>
        <dbReference type="Google" id="ProtNLM"/>
    </source>
</evidence>
<dbReference type="InterPro" id="IPR002110">
    <property type="entry name" value="Ankyrin_rpt"/>
</dbReference>
<evidence type="ECO:0000256" key="3">
    <source>
        <dbReference type="PROSITE-ProRule" id="PRU00023"/>
    </source>
</evidence>
<keyword evidence="1" id="KW-0677">Repeat</keyword>
<feature type="repeat" description="ANK" evidence="3">
    <location>
        <begin position="164"/>
        <end position="196"/>
    </location>
</feature>
<feature type="repeat" description="ANK" evidence="3">
    <location>
        <begin position="48"/>
        <end position="70"/>
    </location>
</feature>
<dbReference type="SUPFAM" id="SSF48403">
    <property type="entry name" value="Ankyrin repeat"/>
    <property type="match status" value="1"/>
</dbReference>
<feature type="repeat" description="ANK" evidence="3">
    <location>
        <begin position="299"/>
        <end position="331"/>
    </location>
</feature>
<proteinExistence type="predicted"/>
<dbReference type="Pfam" id="PF12796">
    <property type="entry name" value="Ank_2"/>
    <property type="match status" value="2"/>
</dbReference>
<accession>A0AAN9ZA15</accession>
<evidence type="ECO:0000256" key="2">
    <source>
        <dbReference type="ARBA" id="ARBA00023043"/>
    </source>
</evidence>
<dbReference type="EMBL" id="JAZDUA010000120">
    <property type="protein sequence ID" value="KAK7867420.1"/>
    <property type="molecule type" value="Genomic_DNA"/>
</dbReference>
<reference evidence="4 5" key="1">
    <citation type="submission" date="2024-03" db="EMBL/GenBank/DDBJ databases">
        <title>The genome assembly and annotation of the cricket Gryllus longicercus Weissman &amp; Gray.</title>
        <authorList>
            <person name="Szrajer S."/>
            <person name="Gray D."/>
            <person name="Ylla G."/>
        </authorList>
    </citation>
    <scope>NUCLEOTIDE SEQUENCE [LARGE SCALE GENOMIC DNA]</scope>
    <source>
        <strain evidence="4">DAG 2021-001</strain>
        <tissue evidence="4">Whole body minus gut</tissue>
    </source>
</reference>
<evidence type="ECO:0000256" key="1">
    <source>
        <dbReference type="ARBA" id="ARBA00022737"/>
    </source>
</evidence>
<dbReference type="InterPro" id="IPR036770">
    <property type="entry name" value="Ankyrin_rpt-contain_sf"/>
</dbReference>